<dbReference type="AlphaFoldDB" id="A0A1B0DBA5"/>
<accession>A0A1B0DBA5</accession>
<name>A0A1B0DBA5_PHLPP</name>
<dbReference type="PANTHER" id="PTHR16489">
    <property type="entry name" value="GH11727P"/>
    <property type="match status" value="1"/>
</dbReference>
<dbReference type="EnsemblMetazoa" id="PPAI005094-RA">
    <property type="protein sequence ID" value="PPAI005094-PA"/>
    <property type="gene ID" value="PPAI005094"/>
</dbReference>
<proteinExistence type="predicted"/>
<keyword evidence="2" id="KW-1185">Reference proteome</keyword>
<dbReference type="PANTHER" id="PTHR16489:SF12">
    <property type="entry name" value="GH11727P"/>
    <property type="match status" value="1"/>
</dbReference>
<dbReference type="GO" id="GO:0019888">
    <property type="term" value="F:protein phosphatase regulator activity"/>
    <property type="evidence" value="ECO:0007669"/>
    <property type="project" value="TreeGrafter"/>
</dbReference>
<reference evidence="1" key="1">
    <citation type="submission" date="2022-08" db="UniProtKB">
        <authorList>
            <consortium name="EnsemblMetazoa"/>
        </authorList>
    </citation>
    <scope>IDENTIFICATION</scope>
    <source>
        <strain evidence="1">Israel</strain>
    </source>
</reference>
<protein>
    <submittedName>
        <fullName evidence="1">Uncharacterized protein</fullName>
    </submittedName>
</protein>
<dbReference type="VEuPathDB" id="VectorBase:PPAPM1_008166"/>
<dbReference type="Proteomes" id="UP000092462">
    <property type="component" value="Unassembled WGS sequence"/>
</dbReference>
<evidence type="ECO:0000313" key="2">
    <source>
        <dbReference type="Proteomes" id="UP000092462"/>
    </source>
</evidence>
<dbReference type="GO" id="GO:0034976">
    <property type="term" value="P:response to endoplasmic reticulum stress"/>
    <property type="evidence" value="ECO:0007669"/>
    <property type="project" value="TreeGrafter"/>
</dbReference>
<evidence type="ECO:0000313" key="1">
    <source>
        <dbReference type="EnsemblMetazoa" id="PPAI005094-PA"/>
    </source>
</evidence>
<dbReference type="GO" id="GO:0005783">
    <property type="term" value="C:endoplasmic reticulum"/>
    <property type="evidence" value="ECO:0007669"/>
    <property type="project" value="TreeGrafter"/>
</dbReference>
<dbReference type="InterPro" id="IPR051254">
    <property type="entry name" value="PPP1R15"/>
</dbReference>
<dbReference type="VEuPathDB" id="VectorBase:PPAI005094"/>
<sequence length="78" mass="9414">MGETREVRFNLKPEVHVIRAWDFAYRTARKGHWEQVARDRERFGKRILSLGHVLSPILEKSHREKMYLERFCDTNSVE</sequence>
<dbReference type="GO" id="GO:0000164">
    <property type="term" value="C:protein phosphatase type 1 complex"/>
    <property type="evidence" value="ECO:0007669"/>
    <property type="project" value="TreeGrafter"/>
</dbReference>
<dbReference type="EMBL" id="AJVK01029840">
    <property type="status" value="NOT_ANNOTATED_CDS"/>
    <property type="molecule type" value="Genomic_DNA"/>
</dbReference>
<organism evidence="1 2">
    <name type="scientific">Phlebotomus papatasi</name>
    <name type="common">Sandfly</name>
    <dbReference type="NCBI Taxonomy" id="29031"/>
    <lineage>
        <taxon>Eukaryota</taxon>
        <taxon>Metazoa</taxon>
        <taxon>Ecdysozoa</taxon>
        <taxon>Arthropoda</taxon>
        <taxon>Hexapoda</taxon>
        <taxon>Insecta</taxon>
        <taxon>Pterygota</taxon>
        <taxon>Neoptera</taxon>
        <taxon>Endopterygota</taxon>
        <taxon>Diptera</taxon>
        <taxon>Nematocera</taxon>
        <taxon>Psychodoidea</taxon>
        <taxon>Psychodidae</taxon>
        <taxon>Phlebotomus</taxon>
        <taxon>Phlebotomus</taxon>
    </lineage>
</organism>